<dbReference type="KEGG" id="dmp:FAK_14120"/>
<feature type="transmembrane region" description="Helical" evidence="1">
    <location>
        <begin position="174"/>
        <end position="193"/>
    </location>
</feature>
<feature type="transmembrane region" description="Helical" evidence="1">
    <location>
        <begin position="544"/>
        <end position="562"/>
    </location>
</feature>
<keyword evidence="1" id="KW-1133">Transmembrane helix</keyword>
<feature type="transmembrane region" description="Helical" evidence="1">
    <location>
        <begin position="145"/>
        <end position="162"/>
    </location>
</feature>
<feature type="transmembrane region" description="Helical" evidence="1">
    <location>
        <begin position="512"/>
        <end position="532"/>
    </location>
</feature>
<evidence type="ECO:0000313" key="3">
    <source>
        <dbReference type="Proteomes" id="UP001366166"/>
    </source>
</evidence>
<feature type="transmembrane region" description="Helical" evidence="1">
    <location>
        <begin position="322"/>
        <end position="342"/>
    </location>
</feature>
<dbReference type="EMBL" id="AP028679">
    <property type="protein sequence ID" value="BEQ14346.1"/>
    <property type="molecule type" value="Genomic_DNA"/>
</dbReference>
<keyword evidence="3" id="KW-1185">Reference proteome</keyword>
<evidence type="ECO:0000256" key="1">
    <source>
        <dbReference type="SAM" id="Phobius"/>
    </source>
</evidence>
<keyword evidence="1" id="KW-0472">Membrane</keyword>
<feature type="transmembrane region" description="Helical" evidence="1">
    <location>
        <begin position="199"/>
        <end position="232"/>
    </location>
</feature>
<feature type="transmembrane region" description="Helical" evidence="1">
    <location>
        <begin position="93"/>
        <end position="114"/>
    </location>
</feature>
<keyword evidence="1" id="KW-0812">Transmembrane</keyword>
<reference evidence="3" key="1">
    <citation type="journal article" date="2023" name="Arch. Microbiol.">
        <title>Desulfoferula mesophilus gen. nov. sp. nov., a mesophilic sulfate-reducing bacterium isolated from a brackish lake sediment.</title>
        <authorList>
            <person name="Watanabe T."/>
            <person name="Yabe T."/>
            <person name="Tsuji J.M."/>
            <person name="Fukui M."/>
        </authorList>
    </citation>
    <scope>NUCLEOTIDE SEQUENCE [LARGE SCALE GENOMIC DNA]</scope>
    <source>
        <strain evidence="3">12FAK</strain>
    </source>
</reference>
<evidence type="ECO:0008006" key="4">
    <source>
        <dbReference type="Google" id="ProtNLM"/>
    </source>
</evidence>
<evidence type="ECO:0000313" key="2">
    <source>
        <dbReference type="EMBL" id="BEQ14346.1"/>
    </source>
</evidence>
<feature type="transmembrane region" description="Helical" evidence="1">
    <location>
        <begin position="279"/>
        <end position="302"/>
    </location>
</feature>
<accession>A0AAU9EUZ1</accession>
<feature type="transmembrane region" description="Helical" evidence="1">
    <location>
        <begin position="472"/>
        <end position="492"/>
    </location>
</feature>
<dbReference type="AlphaFoldDB" id="A0AAU9EUZ1"/>
<gene>
    <name evidence="2" type="ORF">FAK_14120</name>
</gene>
<protein>
    <recommendedName>
        <fullName evidence="4">Membrane protein 6-pyruvoyl-tetrahydropterin synthase-related domain-containing protein</fullName>
    </recommendedName>
</protein>
<dbReference type="RefSeq" id="WP_338606061.1">
    <property type="nucleotide sequence ID" value="NZ_AP028679.1"/>
</dbReference>
<sequence>MSIGPKEQPTRRTWPAGLGVLALMLLLTLAHTWPLAAHWNQAIPYVYHPSPGWELVPEMPGDHLQFYYWSWLFTDNLTGPSSFPSNPYEFNTFLHPQGIALYANFPFSLLYLALKPLGALSAYNAVVLVTYLLAGLAAYALARRLLGSALAALPVALIYALLPFRASQALSGHLYGFIAFMLPATLWCLEKGWERRSAWWGALGGLLLLAVGLMEGHLLFYTTLLLGLYVPLRLLTLGAPGESADEEQGTKATPALWVIGAGLALGLSLHLAAGRGEATLGGGLALAVSLGLGLVLALCLWLVSAELALRLTTLGREGTRRVLAHGLAPLLLSPLYAVQYWLDVPHLGKLLLAALLLGGAWLALPSLWRARRRPDLPSGTWPPLIALGVGWGLGAAAMMVQKARVLDASIASQGRSLGEVKLFAPRLADLFCISPSHSEQVVYLGLVTLILAGAGLLLLALGRREQGTRAPVALWAGLGGLAALLCLGPNLPQLPLYAWLYDHLPFFNYPRVPGRLVIFAVLFLGLLGGWTLKELARAWGGGRLVALGLALAVSLGVAWDFWPARDPGLCLMPPPGPLAQGVRDKLPTGPLAPERLLGLPIWPGDSHQSSVYELLISQTRAVMVNGYSPQVPRAYVEQVFWPLYSLDFGLVTPAAWDTLRRLKVGLVAFYEDEEVYTRKVCPFPPELARRRLLAGGRFRSELQAGNVWLLRPQEQALDNARALTQVSPVTSLWEAEWLRADTGRLSEEGDASGWGLLFAEPQELGGKLGPRLPRPGGSARQARAGVDQAGWLSMGPGRPYPPGSYVARFRLRRGLDGKVPGRVEVRDAATGRVLASVELTPERLPPDESWHDVALPFSIEGVTPLDLRTWFNGDSDLGLDVVLINFAGQERPQPFYPASRLWRQTGELVADPAAPSGLAVRARAGWTPPLYLMHGPQQTYPPGRYEARFLLAAEGALPPQAPMASLVVSTDLGRRLLGLARVRGRDLGAGYRWITVPFELKRSCELGLRVRYEQGGTLRVAGVSVTSLD</sequence>
<name>A0AAU9EUZ1_9BACT</name>
<feature type="transmembrane region" description="Helical" evidence="1">
    <location>
        <begin position="441"/>
        <end position="460"/>
    </location>
</feature>
<feature type="transmembrane region" description="Helical" evidence="1">
    <location>
        <begin position="121"/>
        <end position="139"/>
    </location>
</feature>
<feature type="transmembrane region" description="Helical" evidence="1">
    <location>
        <begin position="348"/>
        <end position="368"/>
    </location>
</feature>
<proteinExistence type="predicted"/>
<feature type="transmembrane region" description="Helical" evidence="1">
    <location>
        <begin position="253"/>
        <end position="273"/>
    </location>
</feature>
<organism evidence="2 3">
    <name type="scientific">Desulfoferula mesophila</name>
    <dbReference type="NCBI Taxonomy" id="3058419"/>
    <lineage>
        <taxon>Bacteria</taxon>
        <taxon>Pseudomonadati</taxon>
        <taxon>Thermodesulfobacteriota</taxon>
        <taxon>Desulfarculia</taxon>
        <taxon>Desulfarculales</taxon>
        <taxon>Desulfarculaceae</taxon>
        <taxon>Desulfoferula</taxon>
    </lineage>
</organism>
<feature type="transmembrane region" description="Helical" evidence="1">
    <location>
        <begin position="380"/>
        <end position="400"/>
    </location>
</feature>
<dbReference type="Proteomes" id="UP001366166">
    <property type="component" value="Chromosome"/>
</dbReference>